<dbReference type="Gene3D" id="3.40.309.10">
    <property type="entry name" value="Aldehyde Dehydrogenase, Chain A, domain 2"/>
    <property type="match status" value="1"/>
</dbReference>
<dbReference type="GO" id="GO:0016620">
    <property type="term" value="F:oxidoreductase activity, acting on the aldehyde or oxo group of donors, NAD or NADP as acceptor"/>
    <property type="evidence" value="ECO:0007669"/>
    <property type="project" value="InterPro"/>
</dbReference>
<dbReference type="Proteomes" id="UP000467105">
    <property type="component" value="Chromosome"/>
</dbReference>
<evidence type="ECO:0000313" key="4">
    <source>
        <dbReference type="EMBL" id="BBZ43381.1"/>
    </source>
</evidence>
<name>A0A7I7YRL0_9MYCO</name>
<protein>
    <submittedName>
        <fullName evidence="4">Aldehyde dehydrogenase</fullName>
    </submittedName>
</protein>
<dbReference type="AlphaFoldDB" id="A0A7I7YRL0"/>
<dbReference type="FunFam" id="3.40.309.10:FF:000012">
    <property type="entry name" value="Betaine aldehyde dehydrogenase"/>
    <property type="match status" value="1"/>
</dbReference>
<dbReference type="InterPro" id="IPR016162">
    <property type="entry name" value="Ald_DH_N"/>
</dbReference>
<dbReference type="EMBL" id="AP022614">
    <property type="protein sequence ID" value="BBZ43381.1"/>
    <property type="molecule type" value="Genomic_DNA"/>
</dbReference>
<dbReference type="CDD" id="cd07139">
    <property type="entry name" value="ALDH_AldA-Rv0768"/>
    <property type="match status" value="1"/>
</dbReference>
<accession>A0A7I7YRL0</accession>
<gene>
    <name evidence="4" type="ORF">MPRM_06620</name>
</gene>
<dbReference type="SUPFAM" id="SSF53720">
    <property type="entry name" value="ALDH-like"/>
    <property type="match status" value="1"/>
</dbReference>
<proteinExistence type="inferred from homology"/>
<dbReference type="Gene3D" id="3.40.605.10">
    <property type="entry name" value="Aldehyde Dehydrogenase, Chain A, domain 1"/>
    <property type="match status" value="1"/>
</dbReference>
<keyword evidence="2 3" id="KW-0560">Oxidoreductase</keyword>
<dbReference type="InterPro" id="IPR016163">
    <property type="entry name" value="Ald_DH_C"/>
</dbReference>
<dbReference type="RefSeq" id="WP_085268171.1">
    <property type="nucleotide sequence ID" value="NZ_AP022614.1"/>
</dbReference>
<dbReference type="InterPro" id="IPR015590">
    <property type="entry name" value="Aldehyde_DH_dom"/>
</dbReference>
<reference evidence="4 5" key="1">
    <citation type="journal article" date="2019" name="Emerg. Microbes Infect.">
        <title>Comprehensive subspecies identification of 175 nontuberculous mycobacteria species based on 7547 genomic profiles.</title>
        <authorList>
            <person name="Matsumoto Y."/>
            <person name="Kinjo T."/>
            <person name="Motooka D."/>
            <person name="Nabeya D."/>
            <person name="Jung N."/>
            <person name="Uechi K."/>
            <person name="Horii T."/>
            <person name="Iida T."/>
            <person name="Fujita J."/>
            <person name="Nakamura S."/>
        </authorList>
    </citation>
    <scope>NUCLEOTIDE SEQUENCE [LARGE SCALE GENOMIC DNA]</scope>
    <source>
        <strain evidence="4 5">JCM 14742</strain>
    </source>
</reference>
<sequence length="479" mass="50445">MQYRHTTLYIDGQWRKPVGGETIPVISPTTEQQIGVVPRAAIADVDTAVGAARRALRSPEWSTIGAEGRSKILLQLADQLETNTTERAALTSIQNGMPITLAGFAEGYAPVVMLRYYAALAAELRAEERRPRIGGGGQTIVRREPVGVVAAIVPWNYPQGLTMFKLAPALAAGCTVVLKPAPETTLDALELAACAERAGLPSGVLNVVTGGADIGKYLVSHPGVHKVAFTGSTAAGRSIGEVCGRLLRPVTLELGGKSAAIVLDDADLASTVTGLATASLLNNGQTCYLSTRILVPRSRHDEVLEALAAMASTLAVGDPLDPSTHVGPLVSHRQRERVESYIEMGKTSGATLAAGGSRSDRETGWFVQPTVFGGVDNANRVAREEIFGPVLAVIPYNDVDDAVSIANDSEYGLGGTIWTSDTDKGLDIARRVETGSVGVNFYELDLGAPFGGVKASGLGRELGPEGLAAYYQLKSIYLR</sequence>
<keyword evidence="5" id="KW-1185">Reference proteome</keyword>
<evidence type="ECO:0000313" key="5">
    <source>
        <dbReference type="Proteomes" id="UP000467105"/>
    </source>
</evidence>
<dbReference type="PROSITE" id="PS00687">
    <property type="entry name" value="ALDEHYDE_DEHYDR_GLU"/>
    <property type="match status" value="1"/>
</dbReference>
<organism evidence="4 5">
    <name type="scientific">Mycobacterium parmense</name>
    <dbReference type="NCBI Taxonomy" id="185642"/>
    <lineage>
        <taxon>Bacteria</taxon>
        <taxon>Bacillati</taxon>
        <taxon>Actinomycetota</taxon>
        <taxon>Actinomycetes</taxon>
        <taxon>Mycobacteriales</taxon>
        <taxon>Mycobacteriaceae</taxon>
        <taxon>Mycobacterium</taxon>
        <taxon>Mycobacterium simiae complex</taxon>
    </lineage>
</organism>
<dbReference type="FunFam" id="3.40.605.10:FF:000007">
    <property type="entry name" value="NAD/NADP-dependent betaine aldehyde dehydrogenase"/>
    <property type="match status" value="1"/>
</dbReference>
<dbReference type="InterPro" id="IPR029510">
    <property type="entry name" value="Ald_DH_CS_GLU"/>
</dbReference>
<dbReference type="PANTHER" id="PTHR42804:SF1">
    <property type="entry name" value="ALDEHYDE DEHYDROGENASE-RELATED"/>
    <property type="match status" value="1"/>
</dbReference>
<evidence type="ECO:0000256" key="2">
    <source>
        <dbReference type="ARBA" id="ARBA00023002"/>
    </source>
</evidence>
<dbReference type="PANTHER" id="PTHR42804">
    <property type="entry name" value="ALDEHYDE DEHYDROGENASE"/>
    <property type="match status" value="1"/>
</dbReference>
<dbReference type="InterPro" id="IPR016161">
    <property type="entry name" value="Ald_DH/histidinol_DH"/>
</dbReference>
<comment type="similarity">
    <text evidence="1 3">Belongs to the aldehyde dehydrogenase family.</text>
</comment>
<evidence type="ECO:0000256" key="3">
    <source>
        <dbReference type="RuleBase" id="RU003345"/>
    </source>
</evidence>
<evidence type="ECO:0000256" key="1">
    <source>
        <dbReference type="ARBA" id="ARBA00009986"/>
    </source>
</evidence>
<dbReference type="Pfam" id="PF00171">
    <property type="entry name" value="Aldedh"/>
    <property type="match status" value="1"/>
</dbReference>
<dbReference type="OrthoDB" id="6882680at2"/>